<dbReference type="SUPFAM" id="SSF54791">
    <property type="entry name" value="Eukaryotic type KH-domain (KH-domain type I)"/>
    <property type="match status" value="1"/>
</dbReference>
<dbReference type="PROSITE" id="PS50102">
    <property type="entry name" value="RRM"/>
    <property type="match status" value="1"/>
</dbReference>
<dbReference type="GO" id="GO:0005681">
    <property type="term" value="C:spliceosomal complex"/>
    <property type="evidence" value="ECO:0007669"/>
    <property type="project" value="UniProtKB-KW"/>
</dbReference>
<dbReference type="SUPFAM" id="SSF57756">
    <property type="entry name" value="Retrovirus zinc finger-like domains"/>
    <property type="match status" value="1"/>
</dbReference>
<feature type="compositionally biased region" description="Pro residues" evidence="13">
    <location>
        <begin position="486"/>
        <end position="496"/>
    </location>
</feature>
<dbReference type="InterPro" id="IPR000504">
    <property type="entry name" value="RRM_dom"/>
</dbReference>
<evidence type="ECO:0000256" key="13">
    <source>
        <dbReference type="SAM" id="MobiDB-lite"/>
    </source>
</evidence>
<dbReference type="SMART" id="SM00322">
    <property type="entry name" value="KH"/>
    <property type="match status" value="1"/>
</dbReference>
<protein>
    <recommendedName>
        <fullName evidence="12">Branchpoint-bridging protein</fullName>
    </recommendedName>
</protein>
<evidence type="ECO:0000256" key="12">
    <source>
        <dbReference type="RuleBase" id="RU367126"/>
    </source>
</evidence>
<dbReference type="InterPro" id="IPR045071">
    <property type="entry name" value="BBP-like"/>
</dbReference>
<dbReference type="GO" id="GO:0048024">
    <property type="term" value="P:regulation of mRNA splicing, via spliceosome"/>
    <property type="evidence" value="ECO:0007669"/>
    <property type="project" value="TreeGrafter"/>
</dbReference>
<keyword evidence="6 12" id="KW-0862">Zinc</keyword>
<dbReference type="PANTHER" id="PTHR11208:SF45">
    <property type="entry name" value="SPLICING FACTOR 1"/>
    <property type="match status" value="1"/>
</dbReference>
<dbReference type="GO" id="GO:0003729">
    <property type="term" value="F:mRNA binding"/>
    <property type="evidence" value="ECO:0007669"/>
    <property type="project" value="TreeGrafter"/>
</dbReference>
<evidence type="ECO:0000256" key="7">
    <source>
        <dbReference type="ARBA" id="ARBA00022884"/>
    </source>
</evidence>
<evidence type="ECO:0000313" key="17">
    <source>
        <dbReference type="Proteomes" id="UP001177140"/>
    </source>
</evidence>
<evidence type="ECO:0000256" key="2">
    <source>
        <dbReference type="ARBA" id="ARBA00010382"/>
    </source>
</evidence>
<feature type="region of interest" description="Disordered" evidence="13">
    <location>
        <begin position="558"/>
        <end position="616"/>
    </location>
</feature>
<dbReference type="InterPro" id="IPR035979">
    <property type="entry name" value="RBD_domain_sf"/>
</dbReference>
<keyword evidence="9 12" id="KW-0539">Nucleus</keyword>
<keyword evidence="8 12" id="KW-0508">mRNA splicing</keyword>
<name>A0AA41S547_PAPNU</name>
<evidence type="ECO:0000259" key="15">
    <source>
        <dbReference type="PROSITE" id="PS50158"/>
    </source>
</evidence>
<dbReference type="GO" id="GO:0008270">
    <property type="term" value="F:zinc ion binding"/>
    <property type="evidence" value="ECO:0007669"/>
    <property type="project" value="UniProtKB-UniRule"/>
</dbReference>
<evidence type="ECO:0000256" key="6">
    <source>
        <dbReference type="ARBA" id="ARBA00022833"/>
    </source>
</evidence>
<feature type="compositionally biased region" description="Polar residues" evidence="13">
    <location>
        <begin position="9"/>
        <end position="18"/>
    </location>
</feature>
<dbReference type="Gene3D" id="3.30.70.330">
    <property type="match status" value="1"/>
</dbReference>
<dbReference type="PROSITE" id="PS50084">
    <property type="entry name" value="KH_TYPE_1"/>
    <property type="match status" value="1"/>
</dbReference>
<keyword evidence="5 10" id="KW-0863">Zinc-finger</keyword>
<feature type="compositionally biased region" description="Polar residues" evidence="13">
    <location>
        <begin position="588"/>
        <end position="609"/>
    </location>
</feature>
<dbReference type="Proteomes" id="UP001177140">
    <property type="component" value="Unassembled WGS sequence"/>
</dbReference>
<proteinExistence type="inferred from homology"/>
<dbReference type="InterPro" id="IPR055256">
    <property type="entry name" value="KH_1_KHDC4/BBP-like"/>
</dbReference>
<dbReference type="FunFam" id="3.30.1370.10:FF:000047">
    <property type="entry name" value="splicing factor-like protein 1"/>
    <property type="match status" value="1"/>
</dbReference>
<evidence type="ECO:0000259" key="14">
    <source>
        <dbReference type="PROSITE" id="PS50102"/>
    </source>
</evidence>
<dbReference type="InterPro" id="IPR001878">
    <property type="entry name" value="Znf_CCHC"/>
</dbReference>
<evidence type="ECO:0000256" key="10">
    <source>
        <dbReference type="PROSITE-ProRule" id="PRU00047"/>
    </source>
</evidence>
<evidence type="ECO:0000256" key="4">
    <source>
        <dbReference type="ARBA" id="ARBA00022723"/>
    </source>
</evidence>
<dbReference type="SMART" id="SM00360">
    <property type="entry name" value="RRM"/>
    <property type="match status" value="1"/>
</dbReference>
<dbReference type="FunFam" id="4.10.60.10:FF:000011">
    <property type="entry name" value="splicing factor 1"/>
    <property type="match status" value="1"/>
</dbReference>
<comment type="similarity">
    <text evidence="2 12">Belongs to the BBP/SF1 family.</text>
</comment>
<gene>
    <name evidence="16" type="ORF">MKW94_017145</name>
</gene>
<accession>A0AA41S547</accession>
<dbReference type="Pfam" id="PF00076">
    <property type="entry name" value="RRM_1"/>
    <property type="match status" value="1"/>
</dbReference>
<dbReference type="PROSITE" id="PS50158">
    <property type="entry name" value="ZF_CCHC"/>
    <property type="match status" value="1"/>
</dbReference>
<keyword evidence="7 11" id="KW-0694">RNA-binding</keyword>
<dbReference type="Gene3D" id="3.30.1370.10">
    <property type="entry name" value="K Homology domain, type 1"/>
    <property type="match status" value="1"/>
</dbReference>
<feature type="compositionally biased region" description="Polar residues" evidence="13">
    <location>
        <begin position="558"/>
        <end position="567"/>
    </location>
</feature>
<dbReference type="SMART" id="SM00343">
    <property type="entry name" value="ZnF_C2HC"/>
    <property type="match status" value="2"/>
</dbReference>
<evidence type="ECO:0000256" key="5">
    <source>
        <dbReference type="ARBA" id="ARBA00022771"/>
    </source>
</evidence>
<evidence type="ECO:0000256" key="8">
    <source>
        <dbReference type="ARBA" id="ARBA00023187"/>
    </source>
</evidence>
<dbReference type="InterPro" id="IPR032570">
    <property type="entry name" value="SF1-HH"/>
</dbReference>
<dbReference type="InterPro" id="IPR004087">
    <property type="entry name" value="KH_dom"/>
</dbReference>
<feature type="compositionally biased region" description="Polar residues" evidence="13">
    <location>
        <begin position="41"/>
        <end position="50"/>
    </location>
</feature>
<keyword evidence="4 12" id="KW-0479">Metal-binding</keyword>
<dbReference type="GO" id="GO:0045131">
    <property type="term" value="F:pre-mRNA branch point binding"/>
    <property type="evidence" value="ECO:0007669"/>
    <property type="project" value="UniProtKB-UniRule"/>
</dbReference>
<comment type="caution">
    <text evidence="16">The sequence shown here is derived from an EMBL/GenBank/DDBJ whole genome shotgun (WGS) entry which is preliminary data.</text>
</comment>
<dbReference type="InterPro" id="IPR036875">
    <property type="entry name" value="Znf_CCHC_sf"/>
</dbReference>
<comment type="subcellular location">
    <subcellularLocation>
        <location evidence="1 12">Nucleus</location>
    </subcellularLocation>
</comment>
<dbReference type="Pfam" id="PF22675">
    <property type="entry name" value="KH-I_KHDC4-BBP"/>
    <property type="match status" value="1"/>
</dbReference>
<comment type="function">
    <text evidence="12">Necessary for the splicing of pre-mRNA. Has a role in the recognition of the branch site (5'-UACUAAC-3'), the pyrimidine tract and the 3'-splice site at the 3'-end of introns.</text>
</comment>
<organism evidence="16 17">
    <name type="scientific">Papaver nudicaule</name>
    <name type="common">Iceland poppy</name>
    <dbReference type="NCBI Taxonomy" id="74823"/>
    <lineage>
        <taxon>Eukaryota</taxon>
        <taxon>Viridiplantae</taxon>
        <taxon>Streptophyta</taxon>
        <taxon>Embryophyta</taxon>
        <taxon>Tracheophyta</taxon>
        <taxon>Spermatophyta</taxon>
        <taxon>Magnoliopsida</taxon>
        <taxon>Ranunculales</taxon>
        <taxon>Papaveraceae</taxon>
        <taxon>Papaveroideae</taxon>
        <taxon>Papaver</taxon>
    </lineage>
</organism>
<evidence type="ECO:0000256" key="9">
    <source>
        <dbReference type="ARBA" id="ARBA00023242"/>
    </source>
</evidence>
<evidence type="ECO:0000256" key="11">
    <source>
        <dbReference type="PROSITE-ProRule" id="PRU00176"/>
    </source>
</evidence>
<keyword evidence="12" id="KW-0747">Spliceosome</keyword>
<feature type="region of interest" description="Disordered" evidence="13">
    <location>
        <begin position="629"/>
        <end position="680"/>
    </location>
</feature>
<evidence type="ECO:0000256" key="1">
    <source>
        <dbReference type="ARBA" id="ARBA00004123"/>
    </source>
</evidence>
<keyword evidence="17" id="KW-1185">Reference proteome</keyword>
<dbReference type="PANTHER" id="PTHR11208">
    <property type="entry name" value="RNA-BINDING PROTEIN RELATED"/>
    <property type="match status" value="1"/>
</dbReference>
<feature type="domain" description="CCHC-type" evidence="15">
    <location>
        <begin position="291"/>
        <end position="306"/>
    </location>
</feature>
<keyword evidence="3 12" id="KW-0507">mRNA processing</keyword>
<sequence length="680" mass="73989">MNQEEQHKLVSQNGNNKDGSGGEEETNSRRKRRSRWDPPTESENADSGNGTRKRKSRWADDEPKPVIQLPDFMKEFAGTMDLDPEVQALNIRLLEISRMLSCGLPLDDRPEGARSPSPEPIYDNMGVRINTREYRVRERLTKERSDIISQLIKRNPAFKPPADYRPPKLQKKLYIPMKEYPGYNFIGLIIGPRGNTQKRMEKETGAKIVIRGKGSIKEGRLQQKRDLKPDPAENEDLHVLVEAETQDALEAAAGMVEKLLQPVDEVLNEHKRQQLRELAALNGTIRDEEYCRMCGEPGHRQYACPNRTSTFKSDVLCKICGDGGHPTIDCPMKGTTGKKMDDEYQNFLAELGGSAPESMTKQNSAVPLLGSGSNSSGSVPPWASSNNSATQPGLVTNGAKTGKDYDDTNLYIGYLPPNYDDDALIRLFQPFGDVVMAKVIKDRATNVSKGYGFVKYSDVAPANQAIASMNGFALEGRVIAVRVAGKPPPPAGPSGPPSHKMPTYPDQDQAIGGYASQQFTSGIPLPNPPHSGGYMVAPVPWGPPPPYAPYGPPPPGSSMYNPVQGQSMLPYGAPYPPTHQTVPPGAPSHTTPSEGQQSFPPGVQSQNTSMYGMPPNPSYPPPNYPSYYGVPPPLPPSMGDHSQNMAAAPWASNPPVPPPVSSAEQTSSGVDAEYGKVIGI</sequence>
<dbReference type="CDD" id="cd02395">
    <property type="entry name" value="KH-I_BBP"/>
    <property type="match status" value="1"/>
</dbReference>
<dbReference type="Gene3D" id="4.10.60.10">
    <property type="entry name" value="Zinc finger, CCHC-type"/>
    <property type="match status" value="1"/>
</dbReference>
<feature type="region of interest" description="Disordered" evidence="13">
    <location>
        <begin position="1"/>
        <end position="65"/>
    </location>
</feature>
<evidence type="ECO:0000256" key="3">
    <source>
        <dbReference type="ARBA" id="ARBA00022664"/>
    </source>
</evidence>
<dbReference type="Pfam" id="PF16275">
    <property type="entry name" value="SF1-HH"/>
    <property type="match status" value="1"/>
</dbReference>
<reference evidence="16" key="1">
    <citation type="submission" date="2022-03" db="EMBL/GenBank/DDBJ databases">
        <title>A functionally conserved STORR gene fusion in Papaver species that diverged 16.8 million years ago.</title>
        <authorList>
            <person name="Catania T."/>
        </authorList>
    </citation>
    <scope>NUCLEOTIDE SEQUENCE</scope>
    <source>
        <strain evidence="16">S-191538</strain>
    </source>
</reference>
<feature type="region of interest" description="Disordered" evidence="13">
    <location>
        <begin position="371"/>
        <end position="400"/>
    </location>
</feature>
<dbReference type="Gene3D" id="6.10.140.1790">
    <property type="match status" value="1"/>
</dbReference>
<dbReference type="AlphaFoldDB" id="A0AA41S547"/>
<dbReference type="EMBL" id="JAJJMA010067249">
    <property type="protein sequence ID" value="MCL7027353.1"/>
    <property type="molecule type" value="Genomic_DNA"/>
</dbReference>
<feature type="compositionally biased region" description="Polar residues" evidence="13">
    <location>
        <begin position="383"/>
        <end position="394"/>
    </location>
</feature>
<feature type="region of interest" description="Disordered" evidence="13">
    <location>
        <begin position="485"/>
        <end position="504"/>
    </location>
</feature>
<dbReference type="InterPro" id="IPR012677">
    <property type="entry name" value="Nucleotide-bd_a/b_plait_sf"/>
</dbReference>
<dbReference type="InterPro" id="IPR036612">
    <property type="entry name" value="KH_dom_type_1_sf"/>
</dbReference>
<dbReference type="GO" id="GO:0000398">
    <property type="term" value="P:mRNA splicing, via spliceosome"/>
    <property type="evidence" value="ECO:0007669"/>
    <property type="project" value="UniProtKB-UniRule"/>
</dbReference>
<evidence type="ECO:0000313" key="16">
    <source>
        <dbReference type="EMBL" id="MCL7027353.1"/>
    </source>
</evidence>
<dbReference type="SUPFAM" id="SSF54928">
    <property type="entry name" value="RNA-binding domain, RBD"/>
    <property type="match status" value="1"/>
</dbReference>
<dbReference type="InterPro" id="IPR047086">
    <property type="entry name" value="SF1-HH_sf"/>
</dbReference>
<feature type="domain" description="RRM" evidence="14">
    <location>
        <begin position="408"/>
        <end position="486"/>
    </location>
</feature>